<sequence length="122" mass="12915">MANQEDFKHNEIVTDTPQVETGNVASVSAVKRKLSARHVQLMAVAGAIGIGLFVGIGGVLAKAGPIALTLGYMFYGLCFIWPLTLHVGEMCAWLPIRGSLFGLATRLVDPALGFAMGIDLES</sequence>
<dbReference type="PANTHER" id="PTHR43341:SF39">
    <property type="entry name" value="AMINO ACID TRANSPORTER (EUROFUNG)-RELATED"/>
    <property type="match status" value="1"/>
</dbReference>
<evidence type="ECO:0000256" key="1">
    <source>
        <dbReference type="ARBA" id="ARBA00004141"/>
    </source>
</evidence>
<organism evidence="7 8">
    <name type="scientific">Cladosporium halotolerans</name>
    <dbReference type="NCBI Taxonomy" id="1052096"/>
    <lineage>
        <taxon>Eukaryota</taxon>
        <taxon>Fungi</taxon>
        <taxon>Dikarya</taxon>
        <taxon>Ascomycota</taxon>
        <taxon>Pezizomycotina</taxon>
        <taxon>Dothideomycetes</taxon>
        <taxon>Dothideomycetidae</taxon>
        <taxon>Cladosporiales</taxon>
        <taxon>Cladosporiaceae</taxon>
        <taxon>Cladosporium</taxon>
    </lineage>
</organism>
<proteinExistence type="predicted"/>
<dbReference type="GeneID" id="96004183"/>
<comment type="subcellular location">
    <subcellularLocation>
        <location evidence="1">Membrane</location>
        <topology evidence="1">Multi-pass membrane protein</topology>
    </subcellularLocation>
</comment>
<dbReference type="GO" id="GO:0016020">
    <property type="term" value="C:membrane"/>
    <property type="evidence" value="ECO:0007669"/>
    <property type="project" value="UniProtKB-SubCell"/>
</dbReference>
<gene>
    <name evidence="7" type="ORF">WHR41_02739</name>
</gene>
<keyword evidence="2 5" id="KW-0812">Transmembrane</keyword>
<keyword evidence="4 5" id="KW-0472">Membrane</keyword>
<evidence type="ECO:0000256" key="5">
    <source>
        <dbReference type="SAM" id="Phobius"/>
    </source>
</evidence>
<dbReference type="AlphaFoldDB" id="A0AB34KYZ3"/>
<evidence type="ECO:0000256" key="4">
    <source>
        <dbReference type="ARBA" id="ARBA00023136"/>
    </source>
</evidence>
<accession>A0AB34KYZ3</accession>
<dbReference type="Gene3D" id="1.20.1740.10">
    <property type="entry name" value="Amino acid/polyamine transporter I"/>
    <property type="match status" value="1"/>
</dbReference>
<dbReference type="RefSeq" id="XP_069231708.1">
    <property type="nucleotide sequence ID" value="XM_069371345.1"/>
</dbReference>
<evidence type="ECO:0000313" key="7">
    <source>
        <dbReference type="EMBL" id="KAL1588603.1"/>
    </source>
</evidence>
<name>A0AB34KYZ3_9PEZI</name>
<reference evidence="7 8" key="1">
    <citation type="journal article" date="2020" name="Microbiol. Resour. Announc.">
        <title>Draft Genome Sequence of a Cladosporium Species Isolated from the Mesophotic Ascidian Didemnum maculosum.</title>
        <authorList>
            <person name="Gioti A."/>
            <person name="Siaperas R."/>
            <person name="Nikolaivits E."/>
            <person name="Le Goff G."/>
            <person name="Ouazzani J."/>
            <person name="Kotoulas G."/>
            <person name="Topakas E."/>
        </authorList>
    </citation>
    <scope>NUCLEOTIDE SEQUENCE [LARGE SCALE GENOMIC DNA]</scope>
    <source>
        <strain evidence="7 8">TM138-S3</strain>
    </source>
</reference>
<evidence type="ECO:0000256" key="2">
    <source>
        <dbReference type="ARBA" id="ARBA00022692"/>
    </source>
</evidence>
<dbReference type="InterPro" id="IPR004841">
    <property type="entry name" value="AA-permease/SLC12A_dom"/>
</dbReference>
<keyword evidence="3 5" id="KW-1133">Transmembrane helix</keyword>
<keyword evidence="8" id="KW-1185">Reference proteome</keyword>
<dbReference type="EMBL" id="JAAQHG020000006">
    <property type="protein sequence ID" value="KAL1588603.1"/>
    <property type="molecule type" value="Genomic_DNA"/>
</dbReference>
<evidence type="ECO:0000259" key="6">
    <source>
        <dbReference type="Pfam" id="PF00324"/>
    </source>
</evidence>
<evidence type="ECO:0000313" key="8">
    <source>
        <dbReference type="Proteomes" id="UP000803884"/>
    </source>
</evidence>
<dbReference type="Pfam" id="PF00324">
    <property type="entry name" value="AA_permease"/>
    <property type="match status" value="1"/>
</dbReference>
<feature type="transmembrane region" description="Helical" evidence="5">
    <location>
        <begin position="72"/>
        <end position="96"/>
    </location>
</feature>
<protein>
    <recommendedName>
        <fullName evidence="6">Amino acid permease/ SLC12A domain-containing protein</fullName>
    </recommendedName>
</protein>
<dbReference type="Proteomes" id="UP000803884">
    <property type="component" value="Unassembled WGS sequence"/>
</dbReference>
<feature type="domain" description="Amino acid permease/ SLC12A" evidence="6">
    <location>
        <begin position="38"/>
        <end position="118"/>
    </location>
</feature>
<comment type="caution">
    <text evidence="7">The sequence shown here is derived from an EMBL/GenBank/DDBJ whole genome shotgun (WGS) entry which is preliminary data.</text>
</comment>
<dbReference type="GO" id="GO:0015171">
    <property type="term" value="F:amino acid transmembrane transporter activity"/>
    <property type="evidence" value="ECO:0007669"/>
    <property type="project" value="TreeGrafter"/>
</dbReference>
<dbReference type="InterPro" id="IPR050524">
    <property type="entry name" value="APC_YAT"/>
</dbReference>
<dbReference type="PANTHER" id="PTHR43341">
    <property type="entry name" value="AMINO ACID PERMEASE"/>
    <property type="match status" value="1"/>
</dbReference>
<evidence type="ECO:0000256" key="3">
    <source>
        <dbReference type="ARBA" id="ARBA00022989"/>
    </source>
</evidence>
<feature type="transmembrane region" description="Helical" evidence="5">
    <location>
        <begin position="41"/>
        <end position="60"/>
    </location>
</feature>